<sequence length="20" mass="2371">MRLIIDNELGYRIIKIHVAC</sequence>
<accession>A0A2P2PX89</accession>
<dbReference type="AlphaFoldDB" id="A0A2P2PX89"/>
<protein>
    <submittedName>
        <fullName evidence="1">Uncharacterized protein</fullName>
    </submittedName>
</protein>
<dbReference type="EMBL" id="GGEC01078878">
    <property type="protein sequence ID" value="MBX59362.1"/>
    <property type="molecule type" value="Transcribed_RNA"/>
</dbReference>
<organism evidence="1">
    <name type="scientific">Rhizophora mucronata</name>
    <name type="common">Asiatic mangrove</name>
    <dbReference type="NCBI Taxonomy" id="61149"/>
    <lineage>
        <taxon>Eukaryota</taxon>
        <taxon>Viridiplantae</taxon>
        <taxon>Streptophyta</taxon>
        <taxon>Embryophyta</taxon>
        <taxon>Tracheophyta</taxon>
        <taxon>Spermatophyta</taxon>
        <taxon>Magnoliopsida</taxon>
        <taxon>eudicotyledons</taxon>
        <taxon>Gunneridae</taxon>
        <taxon>Pentapetalae</taxon>
        <taxon>rosids</taxon>
        <taxon>fabids</taxon>
        <taxon>Malpighiales</taxon>
        <taxon>Rhizophoraceae</taxon>
        <taxon>Rhizophora</taxon>
    </lineage>
</organism>
<proteinExistence type="predicted"/>
<reference evidence="1" key="1">
    <citation type="submission" date="2018-02" db="EMBL/GenBank/DDBJ databases">
        <title>Rhizophora mucronata_Transcriptome.</title>
        <authorList>
            <person name="Meera S.P."/>
            <person name="Sreeshan A."/>
            <person name="Augustine A."/>
        </authorList>
    </citation>
    <scope>NUCLEOTIDE SEQUENCE</scope>
    <source>
        <tissue evidence="1">Leaf</tissue>
    </source>
</reference>
<name>A0A2P2PX89_RHIMU</name>
<evidence type="ECO:0000313" key="1">
    <source>
        <dbReference type="EMBL" id="MBX59362.1"/>
    </source>
</evidence>